<dbReference type="Proteomes" id="UP000799302">
    <property type="component" value="Unassembled WGS sequence"/>
</dbReference>
<protein>
    <submittedName>
        <fullName evidence="1">Uncharacterized protein</fullName>
    </submittedName>
</protein>
<dbReference type="InterPro" id="IPR053204">
    <property type="entry name" value="Oxopyrrolidines_Biosynth-assoc"/>
</dbReference>
<evidence type="ECO:0000313" key="2">
    <source>
        <dbReference type="Proteomes" id="UP000799302"/>
    </source>
</evidence>
<dbReference type="PANTHER" id="PTHR38797">
    <property type="entry name" value="NUCLEAR PORE COMPLEX PROTEIN NUP85-RELATED"/>
    <property type="match status" value="1"/>
</dbReference>
<proteinExistence type="predicted"/>
<dbReference type="InterPro" id="IPR022085">
    <property type="entry name" value="OpdG"/>
</dbReference>
<evidence type="ECO:0000313" key="1">
    <source>
        <dbReference type="EMBL" id="KAF2672300.1"/>
    </source>
</evidence>
<gene>
    <name evidence="1" type="ORF">BT63DRAFT_438123</name>
</gene>
<dbReference type="Pfam" id="PF12311">
    <property type="entry name" value="DUF3632"/>
    <property type="match status" value="1"/>
</dbReference>
<dbReference type="OrthoDB" id="3908745at2759"/>
<dbReference type="EMBL" id="MU004232">
    <property type="protein sequence ID" value="KAF2672300.1"/>
    <property type="molecule type" value="Genomic_DNA"/>
</dbReference>
<name>A0A6A6UKJ8_9PEZI</name>
<dbReference type="AlphaFoldDB" id="A0A6A6UKJ8"/>
<organism evidence="1 2">
    <name type="scientific">Microthyrium microscopicum</name>
    <dbReference type="NCBI Taxonomy" id="703497"/>
    <lineage>
        <taxon>Eukaryota</taxon>
        <taxon>Fungi</taxon>
        <taxon>Dikarya</taxon>
        <taxon>Ascomycota</taxon>
        <taxon>Pezizomycotina</taxon>
        <taxon>Dothideomycetes</taxon>
        <taxon>Dothideomycetes incertae sedis</taxon>
        <taxon>Microthyriales</taxon>
        <taxon>Microthyriaceae</taxon>
        <taxon>Microthyrium</taxon>
    </lineage>
</organism>
<reference evidence="1" key="1">
    <citation type="journal article" date="2020" name="Stud. Mycol.">
        <title>101 Dothideomycetes genomes: a test case for predicting lifestyles and emergence of pathogens.</title>
        <authorList>
            <person name="Haridas S."/>
            <person name="Albert R."/>
            <person name="Binder M."/>
            <person name="Bloem J."/>
            <person name="Labutti K."/>
            <person name="Salamov A."/>
            <person name="Andreopoulos B."/>
            <person name="Baker S."/>
            <person name="Barry K."/>
            <person name="Bills G."/>
            <person name="Bluhm B."/>
            <person name="Cannon C."/>
            <person name="Castanera R."/>
            <person name="Culley D."/>
            <person name="Daum C."/>
            <person name="Ezra D."/>
            <person name="Gonzalez J."/>
            <person name="Henrissat B."/>
            <person name="Kuo A."/>
            <person name="Liang C."/>
            <person name="Lipzen A."/>
            <person name="Lutzoni F."/>
            <person name="Magnuson J."/>
            <person name="Mondo S."/>
            <person name="Nolan M."/>
            <person name="Ohm R."/>
            <person name="Pangilinan J."/>
            <person name="Park H.-J."/>
            <person name="Ramirez L."/>
            <person name="Alfaro M."/>
            <person name="Sun H."/>
            <person name="Tritt A."/>
            <person name="Yoshinaga Y."/>
            <person name="Zwiers L.-H."/>
            <person name="Turgeon B."/>
            <person name="Goodwin S."/>
            <person name="Spatafora J."/>
            <person name="Crous P."/>
            <person name="Grigoriev I."/>
        </authorList>
    </citation>
    <scope>NUCLEOTIDE SEQUENCE</scope>
    <source>
        <strain evidence="1">CBS 115976</strain>
    </source>
</reference>
<keyword evidence="2" id="KW-1185">Reference proteome</keyword>
<accession>A0A6A6UKJ8</accession>
<sequence>MYIKRVRHVETPFRWLGSKHHAWRCMAAFLEILWWKHCFVMTLIGSNHNISINEDSQNQHEDTADMRIISQSLFWDKNRHKLGSHEMLPRAAYLLIVVTNSKTQHRLAPSNILPPLLPPVFSTRLTRKNIMADCEDGSCALPGPMTRAEKRAEYKYDPSNALETWKDLQNSLLSLGTQSLEQDAELADIEQGLHDVWDELIHIAMATPSTSAEHDRLVTLILTMRELGTFVRKNKGVLESDGEELVTMSNGQRLWVDLPFLAADLQAFWSYEAMSRTAADRLCLAVLTAKLCAAGVCSTELAHCALWLFKETLETERPIMVSSTEDHDSPITVSDLLPACLEWLDHANFKLARLCADGYTYGSGKHANSMTPGALAATAGVNQEGFSMARWLFWRRRLGELYLSDEQKVSKRARKAFDMMAETGRTMGIDIPGEKKYLDKVFEALDKEVIARGGKGCVGIEEIEIDPTWATDD</sequence>